<dbReference type="PANTHER" id="PTHR43429">
    <property type="entry name" value="PYRIDINE NUCLEOTIDE-DISULFIDE OXIDOREDUCTASE DOMAIN-CONTAINING"/>
    <property type="match status" value="1"/>
</dbReference>
<evidence type="ECO:0000256" key="1">
    <source>
        <dbReference type="ARBA" id="ARBA00001974"/>
    </source>
</evidence>
<keyword evidence="5" id="KW-0274">FAD</keyword>
<dbReference type="GO" id="GO:0005840">
    <property type="term" value="C:ribosome"/>
    <property type="evidence" value="ECO:0007669"/>
    <property type="project" value="UniProtKB-KW"/>
</dbReference>
<dbReference type="Pfam" id="PF07992">
    <property type="entry name" value="Pyr_redox_2"/>
    <property type="match status" value="2"/>
</dbReference>
<dbReference type="Gene3D" id="4.10.640.10">
    <property type="entry name" value="Ribosomal protein S18"/>
    <property type="match status" value="1"/>
</dbReference>
<dbReference type="PANTHER" id="PTHR43429:SF2">
    <property type="entry name" value="PYRIDINE NUCLEOTIDE-DISULFIDE OXIDOREDUCTASE DOMAIN-CONTAINING PROTEIN 1"/>
    <property type="match status" value="1"/>
</dbReference>
<dbReference type="Pfam" id="PF01084">
    <property type="entry name" value="Ribosomal_S18"/>
    <property type="match status" value="1"/>
</dbReference>
<dbReference type="SUPFAM" id="SSF51905">
    <property type="entry name" value="FAD/NAD(P)-binding domain"/>
    <property type="match status" value="1"/>
</dbReference>
<dbReference type="Proteomes" id="UP001075354">
    <property type="component" value="Chromosome 9"/>
</dbReference>
<dbReference type="AlphaFoldDB" id="A0AAV7XHM1"/>
<dbReference type="InterPro" id="IPR001648">
    <property type="entry name" value="Ribosomal_bS18"/>
</dbReference>
<keyword evidence="6" id="KW-0689">Ribosomal protein</keyword>
<proteinExistence type="inferred from homology"/>
<dbReference type="SUPFAM" id="SSF46911">
    <property type="entry name" value="Ribosomal protein S18"/>
    <property type="match status" value="1"/>
</dbReference>
<dbReference type="InterPro" id="IPR016156">
    <property type="entry name" value="FAD/NAD-linked_Rdtase_dimer_sf"/>
</dbReference>
<gene>
    <name evidence="9" type="ORF">ONE63_010465</name>
</gene>
<protein>
    <recommendedName>
        <fullName evidence="3">Pyridine nucleotide-disulfide oxidoreductase domain-containing protein 1</fullName>
    </recommendedName>
</protein>
<comment type="cofactor">
    <cofactor evidence="1">
        <name>FAD</name>
        <dbReference type="ChEBI" id="CHEBI:57692"/>
    </cofactor>
</comment>
<dbReference type="GO" id="GO:0016491">
    <property type="term" value="F:oxidoreductase activity"/>
    <property type="evidence" value="ECO:0007669"/>
    <property type="project" value="InterPro"/>
</dbReference>
<reference evidence="9" key="1">
    <citation type="submission" date="2022-12" db="EMBL/GenBank/DDBJ databases">
        <title>Chromosome-level genome assembly of the bean flower thrips Megalurothrips usitatus.</title>
        <authorList>
            <person name="Ma L."/>
            <person name="Liu Q."/>
            <person name="Li H."/>
            <person name="Cai W."/>
        </authorList>
    </citation>
    <scope>NUCLEOTIDE SEQUENCE</scope>
    <source>
        <strain evidence="9">Cailab_2022a</strain>
    </source>
</reference>
<evidence type="ECO:0000313" key="10">
    <source>
        <dbReference type="Proteomes" id="UP001075354"/>
    </source>
</evidence>
<organism evidence="9 10">
    <name type="scientific">Megalurothrips usitatus</name>
    <name type="common">bean blossom thrips</name>
    <dbReference type="NCBI Taxonomy" id="439358"/>
    <lineage>
        <taxon>Eukaryota</taxon>
        <taxon>Metazoa</taxon>
        <taxon>Ecdysozoa</taxon>
        <taxon>Arthropoda</taxon>
        <taxon>Hexapoda</taxon>
        <taxon>Insecta</taxon>
        <taxon>Pterygota</taxon>
        <taxon>Neoptera</taxon>
        <taxon>Paraneoptera</taxon>
        <taxon>Thysanoptera</taxon>
        <taxon>Terebrantia</taxon>
        <taxon>Thripoidea</taxon>
        <taxon>Thripidae</taxon>
        <taxon>Megalurothrips</taxon>
    </lineage>
</organism>
<dbReference type="GO" id="GO:1990904">
    <property type="term" value="C:ribonucleoprotein complex"/>
    <property type="evidence" value="ECO:0007669"/>
    <property type="project" value="UniProtKB-KW"/>
</dbReference>
<evidence type="ECO:0000256" key="4">
    <source>
        <dbReference type="ARBA" id="ARBA00022630"/>
    </source>
</evidence>
<dbReference type="Gene3D" id="3.30.390.30">
    <property type="match status" value="1"/>
</dbReference>
<dbReference type="Gene3D" id="3.50.50.60">
    <property type="entry name" value="FAD/NAD(P)-binding domain"/>
    <property type="match status" value="3"/>
</dbReference>
<evidence type="ECO:0000256" key="3">
    <source>
        <dbReference type="ARBA" id="ARBA00018240"/>
    </source>
</evidence>
<dbReference type="GO" id="GO:0006412">
    <property type="term" value="P:translation"/>
    <property type="evidence" value="ECO:0007669"/>
    <property type="project" value="InterPro"/>
</dbReference>
<evidence type="ECO:0000256" key="5">
    <source>
        <dbReference type="ARBA" id="ARBA00022827"/>
    </source>
</evidence>
<comment type="similarity">
    <text evidence="2">Belongs to the class-I pyridine nucleotide-disulfide oxidoreductase family. PYROXD1 subfamily.</text>
</comment>
<dbReference type="GO" id="GO:0003735">
    <property type="term" value="F:structural constituent of ribosome"/>
    <property type="evidence" value="ECO:0007669"/>
    <property type="project" value="InterPro"/>
</dbReference>
<dbReference type="InterPro" id="IPR036870">
    <property type="entry name" value="Ribosomal_bS18_sf"/>
</dbReference>
<evidence type="ECO:0000256" key="6">
    <source>
        <dbReference type="ARBA" id="ARBA00022980"/>
    </source>
</evidence>
<dbReference type="PRINTS" id="PR00368">
    <property type="entry name" value="FADPNR"/>
</dbReference>
<dbReference type="InterPro" id="IPR023753">
    <property type="entry name" value="FAD/NAD-binding_dom"/>
</dbReference>
<evidence type="ECO:0000256" key="2">
    <source>
        <dbReference type="ARBA" id="ARBA00008147"/>
    </source>
</evidence>
<evidence type="ECO:0000256" key="7">
    <source>
        <dbReference type="ARBA" id="ARBA00023274"/>
    </source>
</evidence>
<dbReference type="EMBL" id="JAPTSV010000009">
    <property type="protein sequence ID" value="KAJ1523915.1"/>
    <property type="molecule type" value="Genomic_DNA"/>
</dbReference>
<keyword evidence="10" id="KW-1185">Reference proteome</keyword>
<name>A0AAV7XHM1_9NEOP</name>
<feature type="domain" description="FAD/NAD(P)-binding" evidence="8">
    <location>
        <begin position="212"/>
        <end position="397"/>
    </location>
</feature>
<keyword evidence="4" id="KW-0285">Flavoprotein</keyword>
<dbReference type="InterPro" id="IPR050260">
    <property type="entry name" value="FAD-bd_OxRdtase"/>
</dbReference>
<sequence>MLPSAAFSKLSAIADSTAHCVRSWSLTIGNPLKYPSSRFTAGVHQTHNRFCSTSEAAAEEENKERNPKDRSVKIPVETSIRYLKSRAYQSTYGTEPVWVPYVRNFKGQWAPPKTRKTCIRKDRLVTNNPCPICRDEYLVLHETNVDLLKQFISPHSGDVLDTSKTNLCRRQFDNLMIAVLRARDQGLLTYDVPFRHYEYEHYRPKSERHAAFVVVGGGIAGVSCAEALAVLRPEANVILVSASPLIKAATNVQPLTKYLVQFDVEEQAASELTRRCPTVRVLHDAAVSMRPDGPDGGVLVTASGRRVSYGRLCVCAGARPKPTLTDHPLVLTVRDTESVRALQARVAGARRVLVVGNGGIATELVHKVRAVEVVWVVRHDHISAAFVDAGAAEFLLPAAEEAQAEPAADGADPPKPLLKRMRYTEAPAAAGEAPEGLVGAALGPDWHARWELRGTEAARPLRIEYGCEVARLLPGDDQWPLRAELTNGQVLGADLVVSATGVVPNVEAFTAGNPALRLADDGGILVDEQMRTAVAGVYAAGDVCSAGWAQAKHWFQMRLWTQARQMGTYAGRCMAAHAVGEELLQDFCFEMFSHVTRFFDHKVVLLGLHSGQKLDDGDWEVLLRAVKGKEYVKLVLQHGRVQGAVLVGDTDLEETFENLILDQVDVSHLGDDLLHPHVDIEDYFD</sequence>
<evidence type="ECO:0000259" key="8">
    <source>
        <dbReference type="Pfam" id="PF07992"/>
    </source>
</evidence>
<evidence type="ECO:0000313" key="9">
    <source>
        <dbReference type="EMBL" id="KAJ1523915.1"/>
    </source>
</evidence>
<accession>A0AAV7XHM1</accession>
<keyword evidence="7" id="KW-0687">Ribonucleoprotein</keyword>
<dbReference type="InterPro" id="IPR036188">
    <property type="entry name" value="FAD/NAD-bd_sf"/>
</dbReference>
<feature type="domain" description="FAD/NAD(P)-binding" evidence="8">
    <location>
        <begin position="474"/>
        <end position="567"/>
    </location>
</feature>
<comment type="caution">
    <text evidence="9">The sequence shown here is derived from an EMBL/GenBank/DDBJ whole genome shotgun (WGS) entry which is preliminary data.</text>
</comment>